<feature type="transmembrane region" description="Helical" evidence="2">
    <location>
        <begin position="587"/>
        <end position="610"/>
    </location>
</feature>
<keyword evidence="2" id="KW-0812">Transmembrane</keyword>
<feature type="transmembrane region" description="Helical" evidence="2">
    <location>
        <begin position="493"/>
        <end position="512"/>
    </location>
</feature>
<organism evidence="3 4">
    <name type="scientific">Pseudomonas arsenicoxydans</name>
    <dbReference type="NCBI Taxonomy" id="702115"/>
    <lineage>
        <taxon>Bacteria</taxon>
        <taxon>Pseudomonadati</taxon>
        <taxon>Pseudomonadota</taxon>
        <taxon>Gammaproteobacteria</taxon>
        <taxon>Pseudomonadales</taxon>
        <taxon>Pseudomonadaceae</taxon>
        <taxon>Pseudomonas</taxon>
    </lineage>
</organism>
<dbReference type="EMBL" id="CP024767">
    <property type="protein sequence ID" value="QAY85403.1"/>
    <property type="molecule type" value="Genomic_DNA"/>
</dbReference>
<protein>
    <recommendedName>
        <fullName evidence="5">Phage tail tape measure protein</fullName>
    </recommendedName>
</protein>
<gene>
    <name evidence="3" type="ORF">CUN61_16000</name>
</gene>
<feature type="transmembrane region" description="Helical" evidence="2">
    <location>
        <begin position="387"/>
        <end position="411"/>
    </location>
</feature>
<dbReference type="Proteomes" id="UP000291121">
    <property type="component" value="Chromosome"/>
</dbReference>
<keyword evidence="4" id="KW-1185">Reference proteome</keyword>
<feature type="transmembrane region" description="Helical" evidence="2">
    <location>
        <begin position="454"/>
        <end position="473"/>
    </location>
</feature>
<evidence type="ECO:0000256" key="1">
    <source>
        <dbReference type="SAM" id="MobiDB-lite"/>
    </source>
</evidence>
<feature type="region of interest" description="Disordered" evidence="1">
    <location>
        <begin position="666"/>
        <end position="700"/>
    </location>
</feature>
<name>A0A4P6G1V8_9PSED</name>
<feature type="transmembrane region" description="Helical" evidence="2">
    <location>
        <begin position="50"/>
        <end position="67"/>
    </location>
</feature>
<reference evidence="3 4" key="1">
    <citation type="submission" date="2017-11" db="EMBL/GenBank/DDBJ databases">
        <title>Genome sequence of Pseudomonas arsenicoxydans ACM1.</title>
        <authorList>
            <person name="Nascimento F.X."/>
        </authorList>
    </citation>
    <scope>NUCLEOTIDE SEQUENCE [LARGE SCALE GENOMIC DNA]</scope>
    <source>
        <strain evidence="3 4">ACM1</strain>
    </source>
</reference>
<evidence type="ECO:0000313" key="3">
    <source>
        <dbReference type="EMBL" id="QAY85403.1"/>
    </source>
</evidence>
<evidence type="ECO:0008006" key="5">
    <source>
        <dbReference type="Google" id="ProtNLM"/>
    </source>
</evidence>
<evidence type="ECO:0000313" key="4">
    <source>
        <dbReference type="Proteomes" id="UP000291121"/>
    </source>
</evidence>
<feature type="compositionally biased region" description="Polar residues" evidence="1">
    <location>
        <begin position="691"/>
        <end position="700"/>
    </location>
</feature>
<keyword evidence="2" id="KW-0472">Membrane</keyword>
<keyword evidence="2" id="KW-1133">Transmembrane helix</keyword>
<feature type="transmembrane region" description="Helical" evidence="2">
    <location>
        <begin position="524"/>
        <end position="551"/>
    </location>
</feature>
<accession>A0A4P6G1V8</accession>
<feature type="transmembrane region" description="Helical" evidence="2">
    <location>
        <begin position="426"/>
        <end position="447"/>
    </location>
</feature>
<proteinExistence type="predicted"/>
<sequence length="700" mass="74642">MTAEAYSVAVKLSLINHVSAGMALISKSLASTGQDVDKLNAKLSSIGKQAAIGGAMVAGGLGLAMMFKAPLDEAKKFQNEVERFRSLGLGDKVTADAVTFAKGMDTYGTSIRENLGLLRDAQTVFGDFHEAKMVAPLLSKMKFANAALYGDEGGGMKDRAFMDMLKVIEMRGGLASQEAFTKQANMVQQVQTATGGRVGANEFLNFIKTGGVAAKGIKDENFYYGMEPLIQEMGGSRVGTGLMSAYQNLVQGRTTQRAANELMRIGMLDAKKVDYDKIGNIKQIKPGAVAGTDLMIADPMKWMQTVMLPAFASKGITERQAVLNEIGAIFTNRTAAQLYSTMYTQQQSIAKNTKLNAGAAGIDELTKNAKTTLAGKEIELAKKWNDLLLALGEVILPLAIKAVEAISGAIIKMTAWMKDNPEKVKALTYALMGLSAFLIAGGLLNMIIAAGRGFLLLGQAMMFVTSTALAPLIPAIARFGTTLLVFGLDFAKAMAGFIMSSGFVRGFLMAFLSPIRLIGQALYFMISPLALMLGPVGLVIIGLTAAALLLWNNWDEVSKALKLMWGDLKSGFTKLFNGDIGGAFKSFALLFLTGWQTIFNTLIAGANAILPASLQISKTSFADSFRGSDGGGKLVVPIPNKQNMPIQVHSSILLDGRKVGESVTLHQAREAGRPNTGTQGFDPSRSMLRPGTSSQVVPRN</sequence>
<dbReference type="AlphaFoldDB" id="A0A4P6G1V8"/>
<evidence type="ECO:0000256" key="2">
    <source>
        <dbReference type="SAM" id="Phobius"/>
    </source>
</evidence>